<dbReference type="AlphaFoldDB" id="A0A9N8H319"/>
<feature type="region of interest" description="Disordered" evidence="1">
    <location>
        <begin position="162"/>
        <end position="208"/>
    </location>
</feature>
<dbReference type="EMBL" id="CAICTM010000018">
    <property type="protein sequence ID" value="CAB9497365.1"/>
    <property type="molecule type" value="Genomic_DNA"/>
</dbReference>
<sequence length="414" mass="44812">MPATIMMQENNERARPGSIIPKSSSFTVDDGSSNSHEDVTELSLEDFADFAAPPDSEESGNGHLHNTISALQIAEEAHKFHCTRLTAPSAVNETQVAQDRRMRLRSMKMTHQQESLQSLNNNSFSNLGGNESNSSSNIDLEATSTHSQNSAGGSLRGLFKRAASTSPKPRRGGSASPKPQRSSPPAGHTAKDTSPTRRVGRMPRRPYSEVWRKKDMEYLLMVDDDSEIEQPPAGLPKPAKRASRARSDEGRQQKALKNPVALRRSATGDAGTIRHRGVRRSLSDKEPNRSQRGVRTATAAPPHLRRQSSARALPDGGASAHLRRQSSARNLSDGGVTDAPVRLKRQSSGRALPDGGAAAAPVRVRRQSYGRVLPDGGVTTAPVHLRRQSSSRALPRRSRSGSNPARRTTSVAAY</sequence>
<reference evidence="2" key="1">
    <citation type="submission" date="2020-06" db="EMBL/GenBank/DDBJ databases">
        <authorList>
            <consortium name="Plant Systems Biology data submission"/>
        </authorList>
    </citation>
    <scope>NUCLEOTIDE SEQUENCE</scope>
    <source>
        <strain evidence="2">D6</strain>
    </source>
</reference>
<protein>
    <submittedName>
        <fullName evidence="2">Uncharacterized protein</fullName>
    </submittedName>
</protein>
<evidence type="ECO:0000313" key="2">
    <source>
        <dbReference type="EMBL" id="CAB9497365.1"/>
    </source>
</evidence>
<evidence type="ECO:0000313" key="3">
    <source>
        <dbReference type="Proteomes" id="UP001153069"/>
    </source>
</evidence>
<organism evidence="2 3">
    <name type="scientific">Seminavis robusta</name>
    <dbReference type="NCBI Taxonomy" id="568900"/>
    <lineage>
        <taxon>Eukaryota</taxon>
        <taxon>Sar</taxon>
        <taxon>Stramenopiles</taxon>
        <taxon>Ochrophyta</taxon>
        <taxon>Bacillariophyta</taxon>
        <taxon>Bacillariophyceae</taxon>
        <taxon>Bacillariophycidae</taxon>
        <taxon>Naviculales</taxon>
        <taxon>Naviculaceae</taxon>
        <taxon>Seminavis</taxon>
    </lineage>
</organism>
<proteinExistence type="predicted"/>
<keyword evidence="3" id="KW-1185">Reference proteome</keyword>
<dbReference type="Proteomes" id="UP001153069">
    <property type="component" value="Unassembled WGS sequence"/>
</dbReference>
<feature type="region of interest" description="Disordered" evidence="1">
    <location>
        <begin position="225"/>
        <end position="414"/>
    </location>
</feature>
<evidence type="ECO:0000256" key="1">
    <source>
        <dbReference type="SAM" id="MobiDB-lite"/>
    </source>
</evidence>
<gene>
    <name evidence="2" type="ORF">SEMRO_18_G013160.1</name>
</gene>
<feature type="compositionally biased region" description="Polar residues" evidence="1">
    <location>
        <begin position="21"/>
        <end position="34"/>
    </location>
</feature>
<accession>A0A9N8H319</accession>
<comment type="caution">
    <text evidence="2">The sequence shown here is derived from an EMBL/GenBank/DDBJ whole genome shotgun (WGS) entry which is preliminary data.</text>
</comment>
<name>A0A9N8H319_9STRA</name>
<feature type="region of interest" description="Disordered" evidence="1">
    <location>
        <begin position="1"/>
        <end position="46"/>
    </location>
</feature>
<feature type="compositionally biased region" description="Polar residues" evidence="1">
    <location>
        <begin position="403"/>
        <end position="414"/>
    </location>
</feature>
<feature type="region of interest" description="Disordered" evidence="1">
    <location>
        <begin position="107"/>
        <end position="138"/>
    </location>
</feature>
<feature type="compositionally biased region" description="Low complexity" evidence="1">
    <location>
        <begin position="112"/>
        <end position="137"/>
    </location>
</feature>
<feature type="compositionally biased region" description="Basic residues" evidence="1">
    <location>
        <begin position="384"/>
        <end position="399"/>
    </location>
</feature>